<dbReference type="InterPro" id="IPR032710">
    <property type="entry name" value="NTF2-like_dom_sf"/>
</dbReference>
<gene>
    <name evidence="2" type="ORF">R5A26_29480</name>
</gene>
<organism evidence="2 3">
    <name type="scientific">Streptomyces prunicolor</name>
    <dbReference type="NCBI Taxonomy" id="67348"/>
    <lineage>
        <taxon>Bacteria</taxon>
        <taxon>Bacillati</taxon>
        <taxon>Actinomycetota</taxon>
        <taxon>Actinomycetes</taxon>
        <taxon>Kitasatosporales</taxon>
        <taxon>Streptomycetaceae</taxon>
        <taxon>Streptomyces</taxon>
    </lineage>
</organism>
<proteinExistence type="predicted"/>
<keyword evidence="3" id="KW-1185">Reference proteome</keyword>
<feature type="domain" description="SnoaL-like" evidence="1">
    <location>
        <begin position="16"/>
        <end position="108"/>
    </location>
</feature>
<dbReference type="CDD" id="cd00531">
    <property type="entry name" value="NTF2_like"/>
    <property type="match status" value="1"/>
</dbReference>
<dbReference type="RefSeq" id="WP_266865031.1">
    <property type="nucleotide sequence ID" value="NZ_JAPEMW010000001.1"/>
</dbReference>
<dbReference type="SUPFAM" id="SSF54427">
    <property type="entry name" value="NTF2-like"/>
    <property type="match status" value="1"/>
</dbReference>
<evidence type="ECO:0000259" key="1">
    <source>
        <dbReference type="Pfam" id="PF12680"/>
    </source>
</evidence>
<accession>A0ABU4FJ38</accession>
<evidence type="ECO:0000313" key="3">
    <source>
        <dbReference type="Proteomes" id="UP001187346"/>
    </source>
</evidence>
<dbReference type="Gene3D" id="3.10.450.50">
    <property type="match status" value="1"/>
</dbReference>
<dbReference type="InterPro" id="IPR037401">
    <property type="entry name" value="SnoaL-like"/>
</dbReference>
<comment type="caution">
    <text evidence="2">The sequence shown here is derived from an EMBL/GenBank/DDBJ whole genome shotgun (WGS) entry which is preliminary data.</text>
</comment>
<protein>
    <submittedName>
        <fullName evidence="2">Nuclear transport factor 2 family protein</fullName>
    </submittedName>
</protein>
<evidence type="ECO:0000313" key="2">
    <source>
        <dbReference type="EMBL" id="MDV7220080.1"/>
    </source>
</evidence>
<dbReference type="EMBL" id="JAWMAJ010000116">
    <property type="protein sequence ID" value="MDV7220080.1"/>
    <property type="molecule type" value="Genomic_DNA"/>
</dbReference>
<dbReference type="Pfam" id="PF12680">
    <property type="entry name" value="SnoaL_2"/>
    <property type="match status" value="1"/>
</dbReference>
<name>A0ABU4FJ38_9ACTN</name>
<dbReference type="Proteomes" id="UP001187346">
    <property type="component" value="Unassembled WGS sequence"/>
</dbReference>
<reference evidence="2 3" key="1">
    <citation type="submission" date="2023-10" db="EMBL/GenBank/DDBJ databases">
        <title>Characterization of rhizosphere-enriched actinobacteria from wheat plants lab-grown on chernevaya soil.</title>
        <authorList>
            <person name="Tikhonova E.N."/>
            <person name="Konopkin A."/>
            <person name="Kravchenko I.K."/>
        </authorList>
    </citation>
    <scope>NUCLEOTIDE SEQUENCE [LARGE SCALE GENOMIC DNA]</scope>
    <source>
        <strain evidence="2 3">RR29</strain>
    </source>
</reference>
<sequence>MPSEQTGSDREIAAFVQRWYDLLSEHAPVEALLPFVADKGLVMAFPERTLYGHADFLDWYTAVGGAYTDQSHTVEEVTSHEDGTRIDVDVTVVWTAKSTADGTVSSFRINQKWQLERSTPGARPLIVDYRVGEPAAI</sequence>